<dbReference type="OrthoDB" id="6627597at2759"/>
<reference evidence="1 2" key="1">
    <citation type="submission" date="2019-08" db="EMBL/GenBank/DDBJ databases">
        <title>Whole genome of Aphis craccivora.</title>
        <authorList>
            <person name="Voronova N.V."/>
            <person name="Shulinski R.S."/>
            <person name="Bandarenka Y.V."/>
            <person name="Zhorov D.G."/>
            <person name="Warner D."/>
        </authorList>
    </citation>
    <scope>NUCLEOTIDE SEQUENCE [LARGE SCALE GENOMIC DNA]</scope>
    <source>
        <strain evidence="1">180601</strain>
        <tissue evidence="1">Whole Body</tissue>
    </source>
</reference>
<dbReference type="EMBL" id="VUJU01007968">
    <property type="protein sequence ID" value="KAF0737721.1"/>
    <property type="molecule type" value="Genomic_DNA"/>
</dbReference>
<dbReference type="AlphaFoldDB" id="A0A6G0XC70"/>
<gene>
    <name evidence="1" type="ORF">FWK35_00023697</name>
</gene>
<sequence>MSLANGKIGNNEINCYDAYNVGIVTVNSMVGLTFDNFKIKRANRVLPLLSVKSSIKLHDYSIPIDHLLLFQRINLNKKFQENIHECLQFELSPYPLALFDEIAMYGAPKHEDSIDNYRFLTFAKLTRNNKPVKLSSLPPTTNAAQQHLLRVYYQLQVWLGNTLNPEQWGWAMNDNILEPVTALLTPALGELLNMIFYDIDDPYEYEGINPLDCLAEENDADEHQNNEEQNILMQDMPSYNDE</sequence>
<evidence type="ECO:0000313" key="1">
    <source>
        <dbReference type="EMBL" id="KAF0737721.1"/>
    </source>
</evidence>
<keyword evidence="2" id="KW-1185">Reference proteome</keyword>
<accession>A0A6G0XC70</accession>
<name>A0A6G0XC70_APHCR</name>
<dbReference type="Proteomes" id="UP000478052">
    <property type="component" value="Unassembled WGS sequence"/>
</dbReference>
<protein>
    <submittedName>
        <fullName evidence="1">Uncharacterized protein</fullName>
    </submittedName>
</protein>
<evidence type="ECO:0000313" key="2">
    <source>
        <dbReference type="Proteomes" id="UP000478052"/>
    </source>
</evidence>
<proteinExistence type="predicted"/>
<organism evidence="1 2">
    <name type="scientific">Aphis craccivora</name>
    <name type="common">Cowpea aphid</name>
    <dbReference type="NCBI Taxonomy" id="307492"/>
    <lineage>
        <taxon>Eukaryota</taxon>
        <taxon>Metazoa</taxon>
        <taxon>Ecdysozoa</taxon>
        <taxon>Arthropoda</taxon>
        <taxon>Hexapoda</taxon>
        <taxon>Insecta</taxon>
        <taxon>Pterygota</taxon>
        <taxon>Neoptera</taxon>
        <taxon>Paraneoptera</taxon>
        <taxon>Hemiptera</taxon>
        <taxon>Sternorrhyncha</taxon>
        <taxon>Aphidomorpha</taxon>
        <taxon>Aphidoidea</taxon>
        <taxon>Aphididae</taxon>
        <taxon>Aphidini</taxon>
        <taxon>Aphis</taxon>
        <taxon>Aphis</taxon>
    </lineage>
</organism>
<comment type="caution">
    <text evidence="1">The sequence shown here is derived from an EMBL/GenBank/DDBJ whole genome shotgun (WGS) entry which is preliminary data.</text>
</comment>